<dbReference type="InterPro" id="IPR013221">
    <property type="entry name" value="Mur_ligase_cen"/>
</dbReference>
<dbReference type="InterPro" id="IPR036565">
    <property type="entry name" value="Mur-like_cat_sf"/>
</dbReference>
<accession>X0YJK5</accession>
<dbReference type="AlphaFoldDB" id="X0YJK5"/>
<dbReference type="Pfam" id="PF01225">
    <property type="entry name" value="Mur_ligase"/>
    <property type="match status" value="1"/>
</dbReference>
<name>X0YJK5_9ZZZZ</name>
<dbReference type="GO" id="GO:0005524">
    <property type="term" value="F:ATP binding"/>
    <property type="evidence" value="ECO:0007669"/>
    <property type="project" value="InterPro"/>
</dbReference>
<gene>
    <name evidence="3" type="ORF">S01H4_16697</name>
</gene>
<evidence type="ECO:0000259" key="2">
    <source>
        <dbReference type="Pfam" id="PF08245"/>
    </source>
</evidence>
<feature type="non-terminal residue" evidence="3">
    <location>
        <position position="232"/>
    </location>
</feature>
<proteinExistence type="predicted"/>
<feature type="domain" description="Mur ligase N-terminal catalytic" evidence="1">
    <location>
        <begin position="9"/>
        <end position="110"/>
    </location>
</feature>
<dbReference type="GO" id="GO:0016881">
    <property type="term" value="F:acid-amino acid ligase activity"/>
    <property type="evidence" value="ECO:0007669"/>
    <property type="project" value="InterPro"/>
</dbReference>
<sequence>MIWSNLDSVYFIGAGGIGMSALARYFVSQGKEVSGYDRVSTRLTDALTREGITIHFDDLEELIPSAFRKPDRTLVIYTPAIPASHAQFNYFRRRGFRLIKRSVALGEVFNTGKGIGIAGTHGKTSISAMLAHILHSSPLGCNAFLGGISKNTSSNLYLDPVSNVIVAEADEYDRSFLTLFPEMAVVSSMDADHLDIYHTEENIRKGFESYISQIRDKGTLIYKYGLDPQIPD</sequence>
<dbReference type="InterPro" id="IPR050061">
    <property type="entry name" value="MurCDEF_pg_biosynth"/>
</dbReference>
<dbReference type="Pfam" id="PF08245">
    <property type="entry name" value="Mur_ligase_M"/>
    <property type="match status" value="1"/>
</dbReference>
<dbReference type="SUPFAM" id="SSF53623">
    <property type="entry name" value="MurD-like peptide ligases, catalytic domain"/>
    <property type="match status" value="1"/>
</dbReference>
<dbReference type="PANTHER" id="PTHR43445:SF3">
    <property type="entry name" value="UDP-N-ACETYLMURAMATE--L-ALANINE LIGASE"/>
    <property type="match status" value="1"/>
</dbReference>
<evidence type="ECO:0000259" key="1">
    <source>
        <dbReference type="Pfam" id="PF01225"/>
    </source>
</evidence>
<feature type="domain" description="Mur ligase central" evidence="2">
    <location>
        <begin position="117"/>
        <end position="222"/>
    </location>
</feature>
<dbReference type="PANTHER" id="PTHR43445">
    <property type="entry name" value="UDP-N-ACETYLMURAMATE--L-ALANINE LIGASE-RELATED"/>
    <property type="match status" value="1"/>
</dbReference>
<organism evidence="3">
    <name type="scientific">marine sediment metagenome</name>
    <dbReference type="NCBI Taxonomy" id="412755"/>
    <lineage>
        <taxon>unclassified sequences</taxon>
        <taxon>metagenomes</taxon>
        <taxon>ecological metagenomes</taxon>
    </lineage>
</organism>
<comment type="caution">
    <text evidence="3">The sequence shown here is derived from an EMBL/GenBank/DDBJ whole genome shotgun (WGS) entry which is preliminary data.</text>
</comment>
<dbReference type="EMBL" id="BART01007325">
    <property type="protein sequence ID" value="GAG56279.1"/>
    <property type="molecule type" value="Genomic_DNA"/>
</dbReference>
<dbReference type="SUPFAM" id="SSF51984">
    <property type="entry name" value="MurCD N-terminal domain"/>
    <property type="match status" value="1"/>
</dbReference>
<evidence type="ECO:0008006" key="4">
    <source>
        <dbReference type="Google" id="ProtNLM"/>
    </source>
</evidence>
<dbReference type="InterPro" id="IPR000713">
    <property type="entry name" value="Mur_ligase_N"/>
</dbReference>
<protein>
    <recommendedName>
        <fullName evidence="4">UDP-N-acetylmuramate--L-alanine ligase</fullName>
    </recommendedName>
</protein>
<dbReference type="Gene3D" id="3.40.1190.10">
    <property type="entry name" value="Mur-like, catalytic domain"/>
    <property type="match status" value="1"/>
</dbReference>
<evidence type="ECO:0000313" key="3">
    <source>
        <dbReference type="EMBL" id="GAG56279.1"/>
    </source>
</evidence>
<dbReference type="Gene3D" id="3.40.50.720">
    <property type="entry name" value="NAD(P)-binding Rossmann-like Domain"/>
    <property type="match status" value="1"/>
</dbReference>
<reference evidence="3" key="1">
    <citation type="journal article" date="2014" name="Front. Microbiol.">
        <title>High frequency of phylogenetically diverse reductive dehalogenase-homologous genes in deep subseafloor sedimentary metagenomes.</title>
        <authorList>
            <person name="Kawai M."/>
            <person name="Futagami T."/>
            <person name="Toyoda A."/>
            <person name="Takaki Y."/>
            <person name="Nishi S."/>
            <person name="Hori S."/>
            <person name="Arai W."/>
            <person name="Tsubouchi T."/>
            <person name="Morono Y."/>
            <person name="Uchiyama I."/>
            <person name="Ito T."/>
            <person name="Fujiyama A."/>
            <person name="Inagaki F."/>
            <person name="Takami H."/>
        </authorList>
    </citation>
    <scope>NUCLEOTIDE SEQUENCE</scope>
    <source>
        <strain evidence="3">Expedition CK06-06</strain>
    </source>
</reference>